<proteinExistence type="predicted"/>
<comment type="caution">
    <text evidence="1">The sequence shown here is derived from an EMBL/GenBank/DDBJ whole genome shotgun (WGS) entry which is preliminary data.</text>
</comment>
<accession>A0A392PSS9</accession>
<protein>
    <submittedName>
        <fullName evidence="1">Uncharacterized protein</fullName>
    </submittedName>
</protein>
<dbReference type="Proteomes" id="UP000265520">
    <property type="component" value="Unassembled WGS sequence"/>
</dbReference>
<organism evidence="1 2">
    <name type="scientific">Trifolium medium</name>
    <dbReference type="NCBI Taxonomy" id="97028"/>
    <lineage>
        <taxon>Eukaryota</taxon>
        <taxon>Viridiplantae</taxon>
        <taxon>Streptophyta</taxon>
        <taxon>Embryophyta</taxon>
        <taxon>Tracheophyta</taxon>
        <taxon>Spermatophyta</taxon>
        <taxon>Magnoliopsida</taxon>
        <taxon>eudicotyledons</taxon>
        <taxon>Gunneridae</taxon>
        <taxon>Pentapetalae</taxon>
        <taxon>rosids</taxon>
        <taxon>fabids</taxon>
        <taxon>Fabales</taxon>
        <taxon>Fabaceae</taxon>
        <taxon>Papilionoideae</taxon>
        <taxon>50 kb inversion clade</taxon>
        <taxon>NPAAA clade</taxon>
        <taxon>Hologalegina</taxon>
        <taxon>IRL clade</taxon>
        <taxon>Trifolieae</taxon>
        <taxon>Trifolium</taxon>
    </lineage>
</organism>
<dbReference type="AlphaFoldDB" id="A0A392PSS9"/>
<sequence>MLMNADNDSPVKDGEPTIAVDLLSQLRKAPSALRTPRMVVTAEDLPRYQVADVVVQVPRVAPAVPKTAE</sequence>
<dbReference type="EMBL" id="LXQA010095260">
    <property type="protein sequence ID" value="MCI15158.1"/>
    <property type="molecule type" value="Genomic_DNA"/>
</dbReference>
<reference evidence="1 2" key="1">
    <citation type="journal article" date="2018" name="Front. Plant Sci.">
        <title>Red Clover (Trifolium pratense) and Zigzag Clover (T. medium) - A Picture of Genomic Similarities and Differences.</title>
        <authorList>
            <person name="Dluhosova J."/>
            <person name="Istvanek J."/>
            <person name="Nedelnik J."/>
            <person name="Repkova J."/>
        </authorList>
    </citation>
    <scope>NUCLEOTIDE SEQUENCE [LARGE SCALE GENOMIC DNA]</scope>
    <source>
        <strain evidence="2">cv. 10/8</strain>
        <tissue evidence="1">Leaf</tissue>
    </source>
</reference>
<keyword evidence="2" id="KW-1185">Reference proteome</keyword>
<evidence type="ECO:0000313" key="1">
    <source>
        <dbReference type="EMBL" id="MCI15158.1"/>
    </source>
</evidence>
<evidence type="ECO:0000313" key="2">
    <source>
        <dbReference type="Proteomes" id="UP000265520"/>
    </source>
</evidence>
<name>A0A392PSS9_9FABA</name>